<keyword evidence="3" id="KW-1185">Reference proteome</keyword>
<dbReference type="InterPro" id="IPR034751">
    <property type="entry name" value="Yippee"/>
</dbReference>
<proteinExistence type="predicted"/>
<name>A0AAV9BQQ2_ACOGR</name>
<accession>A0AAV9BQQ2</accession>
<protein>
    <submittedName>
        <fullName evidence="2">Protein yippee-like</fullName>
    </submittedName>
</protein>
<evidence type="ECO:0000259" key="1">
    <source>
        <dbReference type="PROSITE" id="PS51792"/>
    </source>
</evidence>
<dbReference type="InterPro" id="IPR039058">
    <property type="entry name" value="Yippee_fam"/>
</dbReference>
<dbReference type="AlphaFoldDB" id="A0AAV9BQQ2"/>
<evidence type="ECO:0000313" key="2">
    <source>
        <dbReference type="EMBL" id="KAK1278627.1"/>
    </source>
</evidence>
<gene>
    <name evidence="2" type="ORF">QJS04_geneDACA022994</name>
</gene>
<reference evidence="2" key="1">
    <citation type="journal article" date="2023" name="Nat. Commun.">
        <title>Diploid and tetraploid genomes of Acorus and the evolution of monocots.</title>
        <authorList>
            <person name="Ma L."/>
            <person name="Liu K.W."/>
            <person name="Li Z."/>
            <person name="Hsiao Y.Y."/>
            <person name="Qi Y."/>
            <person name="Fu T."/>
            <person name="Tang G.D."/>
            <person name="Zhang D."/>
            <person name="Sun W.H."/>
            <person name="Liu D.K."/>
            <person name="Li Y."/>
            <person name="Chen G.Z."/>
            <person name="Liu X.D."/>
            <person name="Liao X.Y."/>
            <person name="Jiang Y.T."/>
            <person name="Yu X."/>
            <person name="Hao Y."/>
            <person name="Huang J."/>
            <person name="Zhao X.W."/>
            <person name="Ke S."/>
            <person name="Chen Y.Y."/>
            <person name="Wu W.L."/>
            <person name="Hsu J.L."/>
            <person name="Lin Y.F."/>
            <person name="Huang M.D."/>
            <person name="Li C.Y."/>
            <person name="Huang L."/>
            <person name="Wang Z.W."/>
            <person name="Zhao X."/>
            <person name="Zhong W.Y."/>
            <person name="Peng D.H."/>
            <person name="Ahmad S."/>
            <person name="Lan S."/>
            <person name="Zhang J.S."/>
            <person name="Tsai W.C."/>
            <person name="Van de Peer Y."/>
            <person name="Liu Z.J."/>
        </authorList>
    </citation>
    <scope>NUCLEOTIDE SEQUENCE</scope>
    <source>
        <strain evidence="2">SCP</strain>
    </source>
</reference>
<sequence>MSCDDGINDGAVNPSKAITTLSLPAVPTIVTLVVWLNGIHLMARRCVSLKVSDIHQKVDIKVEKGGIRRMIEKSFHLHWGKVYFFDSVSNVTYGTQEERAMRSGKHTVADMYCCCCGQYVGLKYVAGPSLIMFCVPPLEPDSNSQEQENKKEPDYSTKFAASALDDIVSPATSSTLSVIAL</sequence>
<reference evidence="2" key="2">
    <citation type="submission" date="2023-06" db="EMBL/GenBank/DDBJ databases">
        <authorList>
            <person name="Ma L."/>
            <person name="Liu K.-W."/>
            <person name="Li Z."/>
            <person name="Hsiao Y.-Y."/>
            <person name="Qi Y."/>
            <person name="Fu T."/>
            <person name="Tang G."/>
            <person name="Zhang D."/>
            <person name="Sun W.-H."/>
            <person name="Liu D.-K."/>
            <person name="Li Y."/>
            <person name="Chen G.-Z."/>
            <person name="Liu X.-D."/>
            <person name="Liao X.-Y."/>
            <person name="Jiang Y.-T."/>
            <person name="Yu X."/>
            <person name="Hao Y."/>
            <person name="Huang J."/>
            <person name="Zhao X.-W."/>
            <person name="Ke S."/>
            <person name="Chen Y.-Y."/>
            <person name="Wu W.-L."/>
            <person name="Hsu J.-L."/>
            <person name="Lin Y.-F."/>
            <person name="Huang M.-D."/>
            <person name="Li C.-Y."/>
            <person name="Huang L."/>
            <person name="Wang Z.-W."/>
            <person name="Zhao X."/>
            <person name="Zhong W.-Y."/>
            <person name="Peng D.-H."/>
            <person name="Ahmad S."/>
            <person name="Lan S."/>
            <person name="Zhang J.-S."/>
            <person name="Tsai W.-C."/>
            <person name="Van De Peer Y."/>
            <person name="Liu Z.-J."/>
        </authorList>
    </citation>
    <scope>NUCLEOTIDE SEQUENCE</scope>
    <source>
        <strain evidence="2">SCP</strain>
        <tissue evidence="2">Leaves</tissue>
    </source>
</reference>
<dbReference type="EMBL" id="JAUJYN010000002">
    <property type="protein sequence ID" value="KAK1278627.1"/>
    <property type="molecule type" value="Genomic_DNA"/>
</dbReference>
<organism evidence="2 3">
    <name type="scientific">Acorus gramineus</name>
    <name type="common">Dwarf sweet flag</name>
    <dbReference type="NCBI Taxonomy" id="55184"/>
    <lineage>
        <taxon>Eukaryota</taxon>
        <taxon>Viridiplantae</taxon>
        <taxon>Streptophyta</taxon>
        <taxon>Embryophyta</taxon>
        <taxon>Tracheophyta</taxon>
        <taxon>Spermatophyta</taxon>
        <taxon>Magnoliopsida</taxon>
        <taxon>Liliopsida</taxon>
        <taxon>Acoraceae</taxon>
        <taxon>Acorus</taxon>
    </lineage>
</organism>
<comment type="caution">
    <text evidence="2">The sequence shown here is derived from an EMBL/GenBank/DDBJ whole genome shotgun (WGS) entry which is preliminary data.</text>
</comment>
<dbReference type="Proteomes" id="UP001179952">
    <property type="component" value="Unassembled WGS sequence"/>
</dbReference>
<evidence type="ECO:0000313" key="3">
    <source>
        <dbReference type="Proteomes" id="UP001179952"/>
    </source>
</evidence>
<dbReference type="PANTHER" id="PTHR13848">
    <property type="entry name" value="PROTEIN YIPPEE-LIKE CG15309-RELATED"/>
    <property type="match status" value="1"/>
</dbReference>
<dbReference type="PROSITE" id="PS51792">
    <property type="entry name" value="YIPPEE"/>
    <property type="match status" value="1"/>
</dbReference>
<feature type="domain" description="Yippee" evidence="1">
    <location>
        <begin position="49"/>
        <end position="163"/>
    </location>
</feature>